<sequence>MATGCQLSDLKLDPCIFHRNNPENQWIYVHVYNIAIFGRNLHTFEEIQNEYEIKDMGPANLLLGMKINQLEEGIIMDQQHFIESLLELYRMQDLKPVGTSLVPEKHLGPAVKEERI</sequence>
<dbReference type="AlphaFoldDB" id="A0A9Q3CYL5"/>
<keyword evidence="2" id="KW-1185">Reference proteome</keyword>
<evidence type="ECO:0000313" key="1">
    <source>
        <dbReference type="EMBL" id="MBW0491495.1"/>
    </source>
</evidence>
<comment type="caution">
    <text evidence="1">The sequence shown here is derived from an EMBL/GenBank/DDBJ whole genome shotgun (WGS) entry which is preliminary data.</text>
</comment>
<protein>
    <recommendedName>
        <fullName evidence="3">Reverse transcriptase Ty1/copia-type domain-containing protein</fullName>
    </recommendedName>
</protein>
<evidence type="ECO:0000313" key="2">
    <source>
        <dbReference type="Proteomes" id="UP000765509"/>
    </source>
</evidence>
<organism evidence="1 2">
    <name type="scientific">Austropuccinia psidii MF-1</name>
    <dbReference type="NCBI Taxonomy" id="1389203"/>
    <lineage>
        <taxon>Eukaryota</taxon>
        <taxon>Fungi</taxon>
        <taxon>Dikarya</taxon>
        <taxon>Basidiomycota</taxon>
        <taxon>Pucciniomycotina</taxon>
        <taxon>Pucciniomycetes</taxon>
        <taxon>Pucciniales</taxon>
        <taxon>Sphaerophragmiaceae</taxon>
        <taxon>Austropuccinia</taxon>
    </lineage>
</organism>
<dbReference type="OrthoDB" id="3562068at2759"/>
<accession>A0A9Q3CYL5</accession>
<reference evidence="1" key="1">
    <citation type="submission" date="2021-03" db="EMBL/GenBank/DDBJ databases">
        <title>Draft genome sequence of rust myrtle Austropuccinia psidii MF-1, a brazilian biotype.</title>
        <authorList>
            <person name="Quecine M.C."/>
            <person name="Pachon D.M.R."/>
            <person name="Bonatelli M.L."/>
            <person name="Correr F.H."/>
            <person name="Franceschini L.M."/>
            <person name="Leite T.F."/>
            <person name="Margarido G.R.A."/>
            <person name="Almeida C.A."/>
            <person name="Ferrarezi J.A."/>
            <person name="Labate C.A."/>
        </authorList>
    </citation>
    <scope>NUCLEOTIDE SEQUENCE</scope>
    <source>
        <strain evidence="1">MF-1</strain>
    </source>
</reference>
<dbReference type="Proteomes" id="UP000765509">
    <property type="component" value="Unassembled WGS sequence"/>
</dbReference>
<gene>
    <name evidence="1" type="ORF">O181_031210</name>
</gene>
<dbReference type="EMBL" id="AVOT02011110">
    <property type="protein sequence ID" value="MBW0491495.1"/>
    <property type="molecule type" value="Genomic_DNA"/>
</dbReference>
<proteinExistence type="predicted"/>
<evidence type="ECO:0008006" key="3">
    <source>
        <dbReference type="Google" id="ProtNLM"/>
    </source>
</evidence>
<name>A0A9Q3CYL5_9BASI</name>